<organism evidence="1 2">
    <name type="scientific">Gynuella sunshinyii YC6258</name>
    <dbReference type="NCBI Taxonomy" id="1445510"/>
    <lineage>
        <taxon>Bacteria</taxon>
        <taxon>Pseudomonadati</taxon>
        <taxon>Pseudomonadota</taxon>
        <taxon>Gammaproteobacteria</taxon>
        <taxon>Oceanospirillales</taxon>
        <taxon>Saccharospirillaceae</taxon>
        <taxon>Gynuella</taxon>
    </lineage>
</organism>
<name>A0A0C5VCA1_9GAMM</name>
<dbReference type="AlphaFoldDB" id="A0A0C5VCA1"/>
<keyword evidence="2" id="KW-1185">Reference proteome</keyword>
<evidence type="ECO:0000313" key="2">
    <source>
        <dbReference type="Proteomes" id="UP000032266"/>
    </source>
</evidence>
<proteinExistence type="predicted"/>
<dbReference type="STRING" id="1445510.YC6258_00071"/>
<dbReference type="HOGENOM" id="CLU_3099379_0_0_6"/>
<sequence>MFASFFRHRSHNVILLASRVTLSGISQVLKSRCLKRSDDNNTAFQAITSKL</sequence>
<gene>
    <name evidence="1" type="ORF">YC6258_00071</name>
</gene>
<dbReference type="KEGG" id="gsn:YC6258_00071"/>
<evidence type="ECO:0000313" key="1">
    <source>
        <dbReference type="EMBL" id="AJQ92127.1"/>
    </source>
</evidence>
<dbReference type="EMBL" id="CP007142">
    <property type="protein sequence ID" value="AJQ92127.1"/>
    <property type="molecule type" value="Genomic_DNA"/>
</dbReference>
<reference evidence="1 2" key="1">
    <citation type="submission" date="2014-01" db="EMBL/GenBank/DDBJ databases">
        <title>Full genme sequencing of cellulolytic bacterium Gynuella sunshinyii YC6258T gen. nov., sp. nov.</title>
        <authorList>
            <person name="Khan H."/>
            <person name="Chung E.J."/>
            <person name="Chung Y.R."/>
        </authorList>
    </citation>
    <scope>NUCLEOTIDE SEQUENCE [LARGE SCALE GENOMIC DNA]</scope>
    <source>
        <strain evidence="1 2">YC6258</strain>
    </source>
</reference>
<accession>A0A0C5VCA1</accession>
<protein>
    <submittedName>
        <fullName evidence="1">Uncharacterized protein</fullName>
    </submittedName>
</protein>
<dbReference type="Proteomes" id="UP000032266">
    <property type="component" value="Chromosome"/>
</dbReference>